<accession>A0ABV7G752</accession>
<dbReference type="Proteomes" id="UP001595593">
    <property type="component" value="Unassembled WGS sequence"/>
</dbReference>
<feature type="domain" description="HTH luxR-type" evidence="1">
    <location>
        <begin position="310"/>
        <end position="367"/>
    </location>
</feature>
<dbReference type="RefSeq" id="WP_379598748.1">
    <property type="nucleotide sequence ID" value="NZ_JBHRTN010000018.1"/>
</dbReference>
<dbReference type="InterPro" id="IPR013656">
    <property type="entry name" value="PAS_4"/>
</dbReference>
<protein>
    <submittedName>
        <fullName evidence="2">Helix-turn-helix transcriptional regulator</fullName>
    </submittedName>
</protein>
<dbReference type="Gene3D" id="3.30.450.20">
    <property type="entry name" value="PAS domain"/>
    <property type="match status" value="1"/>
</dbReference>
<dbReference type="Gene3D" id="1.10.10.10">
    <property type="entry name" value="Winged helix-like DNA-binding domain superfamily/Winged helix DNA-binding domain"/>
    <property type="match status" value="1"/>
</dbReference>
<dbReference type="SUPFAM" id="SSF46894">
    <property type="entry name" value="C-terminal effector domain of the bipartite response regulators"/>
    <property type="match status" value="1"/>
</dbReference>
<sequence length="372" mass="40679">MNDPRELALGLYDDVLQGKPLDGALGRIATALGAQTGFITRLPMQHGRPAAAMDFTRHRIRAEPMEDYSAHWMHLDPRVGVVDWGREGVYNFARLLPRHRFEESAFWREWGRQMEPCFHTVNVIVAEKDDVVAALALHRPPDAEPFDDQDEAFLTALYPHLRQALLAQSRLAGIERQADLREAGLDAVPQGVAVFDAAGGMRHANRVLEKMAAQRDGLALGPEGLLPSDATALANARYALRLALAVAEGRIRLLPDGMHFAIPRPSGRSPFLVQTVPRRDGANGRAAGAVMVVTDTAARRLPSALTLQRVLGLTPAEADLAAALAGGRTLAQQALKRQVSRETLKTHLATIRRKTGCRRQSDLVALVLRLGD</sequence>
<dbReference type="InterPro" id="IPR016032">
    <property type="entry name" value="Sig_transdc_resp-reg_C-effctor"/>
</dbReference>
<proteinExistence type="predicted"/>
<evidence type="ECO:0000313" key="2">
    <source>
        <dbReference type="EMBL" id="MFC3127045.1"/>
    </source>
</evidence>
<evidence type="ECO:0000259" key="1">
    <source>
        <dbReference type="SMART" id="SM00421"/>
    </source>
</evidence>
<dbReference type="InterPro" id="IPR000792">
    <property type="entry name" value="Tscrpt_reg_LuxR_C"/>
</dbReference>
<evidence type="ECO:0000313" key="3">
    <source>
        <dbReference type="Proteomes" id="UP001595593"/>
    </source>
</evidence>
<dbReference type="SMART" id="SM00421">
    <property type="entry name" value="HTH_LUXR"/>
    <property type="match status" value="1"/>
</dbReference>
<reference evidence="3" key="1">
    <citation type="journal article" date="2019" name="Int. J. Syst. Evol. Microbiol.">
        <title>The Global Catalogue of Microorganisms (GCM) 10K type strain sequencing project: providing services to taxonomists for standard genome sequencing and annotation.</title>
        <authorList>
            <consortium name="The Broad Institute Genomics Platform"/>
            <consortium name="The Broad Institute Genome Sequencing Center for Infectious Disease"/>
            <person name="Wu L."/>
            <person name="Ma J."/>
        </authorList>
    </citation>
    <scope>NUCLEOTIDE SEQUENCE [LARGE SCALE GENOMIC DNA]</scope>
    <source>
        <strain evidence="3">KCTC 52094</strain>
    </source>
</reference>
<organism evidence="2 3">
    <name type="scientific">Teichococcus globiformis</name>
    <dbReference type="NCBI Taxonomy" id="2307229"/>
    <lineage>
        <taxon>Bacteria</taxon>
        <taxon>Pseudomonadati</taxon>
        <taxon>Pseudomonadota</taxon>
        <taxon>Alphaproteobacteria</taxon>
        <taxon>Acetobacterales</taxon>
        <taxon>Roseomonadaceae</taxon>
        <taxon>Roseomonas</taxon>
    </lineage>
</organism>
<name>A0ABV7G752_9PROT</name>
<comment type="caution">
    <text evidence="2">The sequence shown here is derived from an EMBL/GenBank/DDBJ whole genome shotgun (WGS) entry which is preliminary data.</text>
</comment>
<dbReference type="Pfam" id="PF08448">
    <property type="entry name" value="PAS_4"/>
    <property type="match status" value="1"/>
</dbReference>
<keyword evidence="3" id="KW-1185">Reference proteome</keyword>
<dbReference type="InterPro" id="IPR036388">
    <property type="entry name" value="WH-like_DNA-bd_sf"/>
</dbReference>
<gene>
    <name evidence="2" type="ORF">ACFOD4_18410</name>
</gene>
<dbReference type="EMBL" id="JBHRTN010000018">
    <property type="protein sequence ID" value="MFC3127045.1"/>
    <property type="molecule type" value="Genomic_DNA"/>
</dbReference>